<dbReference type="GO" id="GO:0006397">
    <property type="term" value="P:mRNA processing"/>
    <property type="evidence" value="ECO:0007669"/>
    <property type="project" value="UniProtKB-KW"/>
</dbReference>
<dbReference type="Pfam" id="PF00098">
    <property type="entry name" value="zf-CCHC"/>
    <property type="match status" value="1"/>
</dbReference>
<dbReference type="HOGENOM" id="CLU_054987_0_0_1"/>
<dbReference type="InterPro" id="IPR001878">
    <property type="entry name" value="Znf_CCHC"/>
</dbReference>
<dbReference type="InterPro" id="IPR042246">
    <property type="entry name" value="ZCCHC9"/>
</dbReference>
<dbReference type="Proteomes" id="UP000008064">
    <property type="component" value="Unassembled WGS sequence"/>
</dbReference>
<feature type="region of interest" description="Disordered" evidence="3">
    <location>
        <begin position="1"/>
        <end position="144"/>
    </location>
</feature>
<gene>
    <name evidence="5" type="ORF">SERLADRAFT_466996</name>
</gene>
<keyword evidence="1" id="KW-0507">mRNA processing</keyword>
<dbReference type="SUPFAM" id="SSF57756">
    <property type="entry name" value="Retrovirus zinc finger-like domains"/>
    <property type="match status" value="2"/>
</dbReference>
<dbReference type="EMBL" id="GL945433">
    <property type="protein sequence ID" value="EGO26036.1"/>
    <property type="molecule type" value="Genomic_DNA"/>
</dbReference>
<keyword evidence="2" id="KW-0479">Metal-binding</keyword>
<feature type="domain" description="CCHC-type" evidence="4">
    <location>
        <begin position="209"/>
        <end position="224"/>
    </location>
</feature>
<dbReference type="SMART" id="SM00343">
    <property type="entry name" value="ZnF_C2HC"/>
    <property type="match status" value="4"/>
</dbReference>
<feature type="compositionally biased region" description="Basic residues" evidence="3">
    <location>
        <begin position="60"/>
        <end position="70"/>
    </location>
</feature>
<proteinExistence type="predicted"/>
<sequence length="330" mass="35849">MTRVTNFGRKRTYVEAGFNGGGPEAAASDTDKTSADIVAVHESTNIDGSPAAEGPASPPNKKRKRSKQSKKNGDNLKSKSDDSKKSLAQADDREDSGQPDAREEILATTSAEGNKLQKRAEQKHSKKKRDAARGSESRRQKRISERQADTICFACRKKGHAARDCPTATEGRKNNKIVGICYRCGSSRHNLARCKKPEDPLNPLPFASCFVCSGKGHLASSCPKNKERGIYPDGGCCKLCGDTTHLAKNCGLRKEGTSNNNAAFLGIGHDAGADEDDFHMFKRRAGETDAEEMSKEGVKRRANIRMGQRSGVVKAFGEKPLTTSKKVVFF</sequence>
<dbReference type="GO" id="GO:0008270">
    <property type="term" value="F:zinc ion binding"/>
    <property type="evidence" value="ECO:0007669"/>
    <property type="project" value="UniProtKB-KW"/>
</dbReference>
<keyword evidence="2" id="KW-0862">Zinc</keyword>
<accession>F8NVD5</accession>
<evidence type="ECO:0000313" key="5">
    <source>
        <dbReference type="EMBL" id="EGO26036.1"/>
    </source>
</evidence>
<dbReference type="GO" id="GO:0005730">
    <property type="term" value="C:nucleolus"/>
    <property type="evidence" value="ECO:0007669"/>
    <property type="project" value="TreeGrafter"/>
</dbReference>
<dbReference type="AlphaFoldDB" id="F8NVD5"/>
<dbReference type="OrthoDB" id="3863715at2759"/>
<reference evidence="5" key="1">
    <citation type="submission" date="2011-04" db="EMBL/GenBank/DDBJ databases">
        <title>Evolution of plant cell wall degrading machinery underlies the functional diversity of forest fungi.</title>
        <authorList>
            <consortium name="US DOE Joint Genome Institute (JGI-PGF)"/>
            <person name="Eastwood D.C."/>
            <person name="Floudas D."/>
            <person name="Binder M."/>
            <person name="Majcherczyk A."/>
            <person name="Schneider P."/>
            <person name="Aerts A."/>
            <person name="Asiegbu F.O."/>
            <person name="Baker S.E."/>
            <person name="Barry K."/>
            <person name="Bendiksby M."/>
            <person name="Blumentritt M."/>
            <person name="Coutinho P.M."/>
            <person name="Cullen D."/>
            <person name="Cullen D."/>
            <person name="Gathman A."/>
            <person name="Goodell B."/>
            <person name="Henrissat B."/>
            <person name="Ihrmark K."/>
            <person name="Kauserud H."/>
            <person name="Kohler A."/>
            <person name="LaButti K."/>
            <person name="Lapidus A."/>
            <person name="Lavin J.L."/>
            <person name="Lee Y.-H."/>
            <person name="Lindquist E."/>
            <person name="Lilly W."/>
            <person name="Lucas S."/>
            <person name="Morin E."/>
            <person name="Murat C."/>
            <person name="Oguiza J.A."/>
            <person name="Park J."/>
            <person name="Pisabarro A.G."/>
            <person name="Riley R."/>
            <person name="Rosling A."/>
            <person name="Salamov A."/>
            <person name="Schmidt O."/>
            <person name="Schmutz J."/>
            <person name="Skrede I."/>
            <person name="Stenlid J."/>
            <person name="Wiebenga A."/>
            <person name="Xie X."/>
            <person name="Kues U."/>
            <person name="Hibbett D.S."/>
            <person name="Hoffmeister D."/>
            <person name="Hogberg N."/>
            <person name="Martin F."/>
            <person name="Grigoriev I.V."/>
            <person name="Watkinson S.C."/>
        </authorList>
    </citation>
    <scope>NUCLEOTIDE SEQUENCE</scope>
    <source>
        <strain evidence="5">S7.9</strain>
    </source>
</reference>
<dbReference type="PANTHER" id="PTHR46242">
    <property type="entry name" value="ZINC FINGER CCHC DOMAIN-CONTAINING PROTEIN 9 ZCCHC9"/>
    <property type="match status" value="1"/>
</dbReference>
<dbReference type="Gene3D" id="4.10.60.10">
    <property type="entry name" value="Zinc finger, CCHC-type"/>
    <property type="match status" value="2"/>
</dbReference>
<name>F8NVD5_SERL9</name>
<evidence type="ECO:0000259" key="4">
    <source>
        <dbReference type="PROSITE" id="PS50158"/>
    </source>
</evidence>
<evidence type="ECO:0000256" key="2">
    <source>
        <dbReference type="PROSITE-ProRule" id="PRU00047"/>
    </source>
</evidence>
<feature type="domain" description="CCHC-type" evidence="4">
    <location>
        <begin position="152"/>
        <end position="166"/>
    </location>
</feature>
<dbReference type="PROSITE" id="PS50158">
    <property type="entry name" value="ZF_CCHC"/>
    <property type="match status" value="2"/>
</dbReference>
<dbReference type="InterPro" id="IPR036875">
    <property type="entry name" value="Znf_CCHC_sf"/>
</dbReference>
<feature type="compositionally biased region" description="Basic and acidic residues" evidence="3">
    <location>
        <begin position="71"/>
        <end position="85"/>
    </location>
</feature>
<organism>
    <name type="scientific">Serpula lacrymans var. lacrymans (strain S7.9)</name>
    <name type="common">Dry rot fungus</name>
    <dbReference type="NCBI Taxonomy" id="578457"/>
    <lineage>
        <taxon>Eukaryota</taxon>
        <taxon>Fungi</taxon>
        <taxon>Dikarya</taxon>
        <taxon>Basidiomycota</taxon>
        <taxon>Agaricomycotina</taxon>
        <taxon>Agaricomycetes</taxon>
        <taxon>Agaricomycetidae</taxon>
        <taxon>Boletales</taxon>
        <taxon>Coniophorineae</taxon>
        <taxon>Serpulaceae</taxon>
        <taxon>Serpula</taxon>
    </lineage>
</organism>
<evidence type="ECO:0000256" key="1">
    <source>
        <dbReference type="ARBA" id="ARBA00022664"/>
    </source>
</evidence>
<feature type="compositionally biased region" description="Basic and acidic residues" evidence="3">
    <location>
        <begin position="131"/>
        <end position="144"/>
    </location>
</feature>
<evidence type="ECO:0000256" key="3">
    <source>
        <dbReference type="SAM" id="MobiDB-lite"/>
    </source>
</evidence>
<dbReference type="GeneID" id="18819158"/>
<dbReference type="RefSeq" id="XP_007318158.1">
    <property type="nucleotide sequence ID" value="XM_007318096.1"/>
</dbReference>
<dbReference type="GO" id="GO:0003676">
    <property type="term" value="F:nucleic acid binding"/>
    <property type="evidence" value="ECO:0007669"/>
    <property type="project" value="InterPro"/>
</dbReference>
<dbReference type="KEGG" id="sla:SERLADRAFT_466996"/>
<dbReference type="PANTHER" id="PTHR46242:SF1">
    <property type="entry name" value="ZINC FINGER CCHC DOMAIN-CONTAINING PROTEIN 9"/>
    <property type="match status" value="1"/>
</dbReference>
<keyword evidence="2" id="KW-0863">Zinc-finger</keyword>
<protein>
    <recommendedName>
        <fullName evidence="4">CCHC-type domain-containing protein</fullName>
    </recommendedName>
</protein>